<organism evidence="5 6">
    <name type="scientific">Alkalibacterium putridalgicola</name>
    <dbReference type="NCBI Taxonomy" id="426703"/>
    <lineage>
        <taxon>Bacteria</taxon>
        <taxon>Bacillati</taxon>
        <taxon>Bacillota</taxon>
        <taxon>Bacilli</taxon>
        <taxon>Lactobacillales</taxon>
        <taxon>Carnobacteriaceae</taxon>
        <taxon>Alkalibacterium</taxon>
    </lineage>
</organism>
<dbReference type="RefSeq" id="WP_091487163.1">
    <property type="nucleotide sequence ID" value="NZ_BJUX01000002.1"/>
</dbReference>
<feature type="compositionally biased region" description="Basic and acidic residues" evidence="1">
    <location>
        <begin position="122"/>
        <end position="146"/>
    </location>
</feature>
<dbReference type="Proteomes" id="UP000321425">
    <property type="component" value="Unassembled WGS sequence"/>
</dbReference>
<gene>
    <name evidence="4" type="ORF">APU01nite_03770</name>
    <name evidence="5" type="ORF">SAMN04488100_10649</name>
</gene>
<evidence type="ECO:0000313" key="4">
    <source>
        <dbReference type="EMBL" id="GEK88338.1"/>
    </source>
</evidence>
<evidence type="ECO:0000313" key="6">
    <source>
        <dbReference type="Proteomes" id="UP000198548"/>
    </source>
</evidence>
<dbReference type="EMBL" id="FOBL01000006">
    <property type="protein sequence ID" value="SEL65480.1"/>
    <property type="molecule type" value="Genomic_DNA"/>
</dbReference>
<feature type="transmembrane region" description="Helical" evidence="2">
    <location>
        <begin position="74"/>
        <end position="92"/>
    </location>
</feature>
<accession>A0A1H7RYX6</accession>
<dbReference type="OrthoDB" id="2135402at2"/>
<keyword evidence="2" id="KW-0812">Transmembrane</keyword>
<dbReference type="STRING" id="426703.SAMN04488100_10649"/>
<evidence type="ECO:0000256" key="2">
    <source>
        <dbReference type="SAM" id="Phobius"/>
    </source>
</evidence>
<keyword evidence="2" id="KW-0472">Membrane</keyword>
<evidence type="ECO:0000259" key="3">
    <source>
        <dbReference type="Pfam" id="PF14145"/>
    </source>
</evidence>
<evidence type="ECO:0000313" key="7">
    <source>
        <dbReference type="Proteomes" id="UP000321425"/>
    </source>
</evidence>
<dbReference type="AlphaFoldDB" id="A0A1H7RYX6"/>
<dbReference type="Proteomes" id="UP000198548">
    <property type="component" value="Unassembled WGS sequence"/>
</dbReference>
<feature type="region of interest" description="Disordered" evidence="1">
    <location>
        <begin position="122"/>
        <end position="158"/>
    </location>
</feature>
<feature type="compositionally biased region" description="Basic and acidic residues" evidence="1">
    <location>
        <begin position="7"/>
        <end position="20"/>
    </location>
</feature>
<dbReference type="EMBL" id="BJUX01000002">
    <property type="protein sequence ID" value="GEK88338.1"/>
    <property type="molecule type" value="Genomic_DNA"/>
</dbReference>
<name>A0A1H7RYX6_9LACT</name>
<feature type="domain" description="YrhK" evidence="3">
    <location>
        <begin position="43"/>
        <end position="96"/>
    </location>
</feature>
<evidence type="ECO:0000313" key="5">
    <source>
        <dbReference type="EMBL" id="SEL65480.1"/>
    </source>
</evidence>
<feature type="transmembrane region" description="Helical" evidence="2">
    <location>
        <begin position="42"/>
        <end position="62"/>
    </location>
</feature>
<sequence>MLPKKPIKPEKPQVEKKEHKLDPGKDEDIVVKAGGYRVYFQNYYTIVSLANDLLTGGLYLAGSLVQTFTEMSRLGMYLYIFASFFLLMRPILKIIQYVYLYDKNEYEEKVLGGPEEKFEPRKELTSLYKDSNDGEKKEKTDTKVEAYSDDDDSKEKKE</sequence>
<dbReference type="Pfam" id="PF14145">
    <property type="entry name" value="YrhK"/>
    <property type="match status" value="1"/>
</dbReference>
<reference evidence="4 7" key="2">
    <citation type="submission" date="2019-07" db="EMBL/GenBank/DDBJ databases">
        <title>Whole genome shotgun sequence of Alkalibacterium putridalgicola NBRC 103243.</title>
        <authorList>
            <person name="Hosoyama A."/>
            <person name="Uohara A."/>
            <person name="Ohji S."/>
            <person name="Ichikawa N."/>
        </authorList>
    </citation>
    <scope>NUCLEOTIDE SEQUENCE [LARGE SCALE GENOMIC DNA]</scope>
    <source>
        <strain evidence="4 7">NBRC 103243</strain>
    </source>
</reference>
<feature type="region of interest" description="Disordered" evidence="1">
    <location>
        <begin position="1"/>
        <end position="20"/>
    </location>
</feature>
<proteinExistence type="predicted"/>
<dbReference type="InterPro" id="IPR025424">
    <property type="entry name" value="YrhK_domain"/>
</dbReference>
<keyword evidence="7" id="KW-1185">Reference proteome</keyword>
<protein>
    <submittedName>
        <fullName evidence="5">YrhK-like protein</fullName>
    </submittedName>
</protein>
<reference evidence="5 6" key="1">
    <citation type="submission" date="2016-10" db="EMBL/GenBank/DDBJ databases">
        <authorList>
            <person name="de Groot N.N."/>
        </authorList>
    </citation>
    <scope>NUCLEOTIDE SEQUENCE [LARGE SCALE GENOMIC DNA]</scope>
    <source>
        <strain evidence="5 6">DSM 19182</strain>
    </source>
</reference>
<keyword evidence="2" id="KW-1133">Transmembrane helix</keyword>
<evidence type="ECO:0000256" key="1">
    <source>
        <dbReference type="SAM" id="MobiDB-lite"/>
    </source>
</evidence>